<comment type="similarity">
    <text evidence="1">Belongs to the 'GDXG' lipolytic enzyme family.</text>
</comment>
<dbReference type="InterPro" id="IPR049492">
    <property type="entry name" value="BD-FAE-like_dom"/>
</dbReference>
<sequence precursor="true">MVDTVRRFGLLLGLSVTLGIISPACAASKPTPTKANVPYGPHPKQQLDFYQAESDEPTPVLFFVHGGGWRGGDKARVLFLDQCLKNGISVVSTNYRLIPDVKEDTSQPPVKYCLDDAARALQFVRSKADEWNIDKTRIGACGSSAGGFTSLWLAFHPEMADPKSDDPISRESTRLSCAVVRGPQTSLDPKQLREWLPTFHYGPHAFNLPNFQTFLDKREELMPWIKEFSPYELATSDDPPVYLYFVDEPKMGQAVKDPVHSANLGLGLSQKLDDVGVEYVLKHRGTKDAKQPDQISFLKQHLKPEEK</sequence>
<evidence type="ECO:0000313" key="5">
    <source>
        <dbReference type="EMBL" id="QDU60780.1"/>
    </source>
</evidence>
<keyword evidence="2" id="KW-0378">Hydrolase</keyword>
<dbReference type="PANTHER" id="PTHR48081:SF30">
    <property type="entry name" value="ACETYL-HYDROLASE LIPR-RELATED"/>
    <property type="match status" value="1"/>
</dbReference>
<name>A0A518B1C1_9BACT</name>
<feature type="chain" id="PRO_5021957553" evidence="3">
    <location>
        <begin position="27"/>
        <end position="307"/>
    </location>
</feature>
<protein>
    <submittedName>
        <fullName evidence="5">Acetyl esterase</fullName>
    </submittedName>
</protein>
<dbReference type="RefSeq" id="WP_145257154.1">
    <property type="nucleotide sequence ID" value="NZ_CP036279.1"/>
</dbReference>
<dbReference type="Gene3D" id="3.40.50.1820">
    <property type="entry name" value="alpha/beta hydrolase"/>
    <property type="match status" value="1"/>
</dbReference>
<feature type="domain" description="BD-FAE-like" evidence="4">
    <location>
        <begin position="47"/>
        <end position="243"/>
    </location>
</feature>
<evidence type="ECO:0000256" key="3">
    <source>
        <dbReference type="SAM" id="SignalP"/>
    </source>
</evidence>
<accession>A0A518B1C1</accession>
<reference evidence="5 6" key="1">
    <citation type="submission" date="2019-02" db="EMBL/GenBank/DDBJ databases">
        <title>Deep-cultivation of Planctomycetes and their phenomic and genomic characterization uncovers novel biology.</title>
        <authorList>
            <person name="Wiegand S."/>
            <person name="Jogler M."/>
            <person name="Boedeker C."/>
            <person name="Pinto D."/>
            <person name="Vollmers J."/>
            <person name="Rivas-Marin E."/>
            <person name="Kohn T."/>
            <person name="Peeters S.H."/>
            <person name="Heuer A."/>
            <person name="Rast P."/>
            <person name="Oberbeckmann S."/>
            <person name="Bunk B."/>
            <person name="Jeske O."/>
            <person name="Meyerdierks A."/>
            <person name="Storesund J.E."/>
            <person name="Kallscheuer N."/>
            <person name="Luecker S."/>
            <person name="Lage O.M."/>
            <person name="Pohl T."/>
            <person name="Merkel B.J."/>
            <person name="Hornburger P."/>
            <person name="Mueller R.-W."/>
            <person name="Bruemmer F."/>
            <person name="Labrenz M."/>
            <person name="Spormann A.M."/>
            <person name="Op den Camp H."/>
            <person name="Overmann J."/>
            <person name="Amann R."/>
            <person name="Jetten M.S.M."/>
            <person name="Mascher T."/>
            <person name="Medema M.H."/>
            <person name="Devos D.P."/>
            <person name="Kaster A.-K."/>
            <person name="Ovreas L."/>
            <person name="Rohde M."/>
            <person name="Galperin M.Y."/>
            <person name="Jogler C."/>
        </authorList>
    </citation>
    <scope>NUCLEOTIDE SEQUENCE [LARGE SCALE GENOMIC DNA]</scope>
    <source>
        <strain evidence="5 6">Pan216</strain>
    </source>
</reference>
<dbReference type="AlphaFoldDB" id="A0A518B1C1"/>
<organism evidence="5 6">
    <name type="scientific">Kolteria novifilia</name>
    <dbReference type="NCBI Taxonomy" id="2527975"/>
    <lineage>
        <taxon>Bacteria</taxon>
        <taxon>Pseudomonadati</taxon>
        <taxon>Planctomycetota</taxon>
        <taxon>Planctomycetia</taxon>
        <taxon>Kolteriales</taxon>
        <taxon>Kolteriaceae</taxon>
        <taxon>Kolteria</taxon>
    </lineage>
</organism>
<keyword evidence="3" id="KW-0732">Signal</keyword>
<proteinExistence type="inferred from homology"/>
<dbReference type="Proteomes" id="UP000317093">
    <property type="component" value="Chromosome"/>
</dbReference>
<evidence type="ECO:0000259" key="4">
    <source>
        <dbReference type="Pfam" id="PF20434"/>
    </source>
</evidence>
<evidence type="ECO:0000256" key="1">
    <source>
        <dbReference type="ARBA" id="ARBA00010515"/>
    </source>
</evidence>
<dbReference type="PANTHER" id="PTHR48081">
    <property type="entry name" value="AB HYDROLASE SUPERFAMILY PROTEIN C4A8.06C"/>
    <property type="match status" value="1"/>
</dbReference>
<dbReference type="SUPFAM" id="SSF53474">
    <property type="entry name" value="alpha/beta-Hydrolases"/>
    <property type="match status" value="1"/>
</dbReference>
<gene>
    <name evidence="5" type="ORF">Pan216_16320</name>
</gene>
<evidence type="ECO:0000256" key="2">
    <source>
        <dbReference type="ARBA" id="ARBA00022801"/>
    </source>
</evidence>
<keyword evidence="6" id="KW-1185">Reference proteome</keyword>
<evidence type="ECO:0000313" key="6">
    <source>
        <dbReference type="Proteomes" id="UP000317093"/>
    </source>
</evidence>
<feature type="signal peptide" evidence="3">
    <location>
        <begin position="1"/>
        <end position="26"/>
    </location>
</feature>
<dbReference type="OrthoDB" id="265201at2"/>
<dbReference type="InterPro" id="IPR029058">
    <property type="entry name" value="AB_hydrolase_fold"/>
</dbReference>
<dbReference type="Pfam" id="PF20434">
    <property type="entry name" value="BD-FAE"/>
    <property type="match status" value="1"/>
</dbReference>
<dbReference type="KEGG" id="knv:Pan216_16320"/>
<dbReference type="InterPro" id="IPR050300">
    <property type="entry name" value="GDXG_lipolytic_enzyme"/>
</dbReference>
<dbReference type="GO" id="GO:0004806">
    <property type="term" value="F:triacylglycerol lipase activity"/>
    <property type="evidence" value="ECO:0007669"/>
    <property type="project" value="TreeGrafter"/>
</dbReference>
<dbReference type="EMBL" id="CP036279">
    <property type="protein sequence ID" value="QDU60780.1"/>
    <property type="molecule type" value="Genomic_DNA"/>
</dbReference>